<dbReference type="InterPro" id="IPR011009">
    <property type="entry name" value="Kinase-like_dom_sf"/>
</dbReference>
<sequence length="303" mass="35188">MENYCNVCNYLKEIVKENGGDIERETVTVIPTKEGKSYLQDSKGNYWRATKFIENTITYETIESSDDFYKTGKAFGKFQSMLSNYDAKKLYESIPNFHNTKERFKTFLIAIENDKAGRVEEVKEEIEFILSREKDTTVLIDMLESEQLPLRVTHNDTKLNNILIDKESKEGICVIDLDTIMPGLSLYDFGDAIRTGSTYAKEDEVNLDKVYIDLKLFESFTKGFLEGTNSTLTENEVKMLPMGAKVITLEQGIRFLTDYLNGDIYYKTSYENQNLDRTRTQLKLVKDMESKWSELNKIIERYM</sequence>
<dbReference type="InterPro" id="IPR050249">
    <property type="entry name" value="Pseudomonas-type_ThrB"/>
</dbReference>
<name>L1QB12_9CLOT</name>
<dbReference type="PANTHER" id="PTHR21064">
    <property type="entry name" value="AMINOGLYCOSIDE PHOSPHOTRANSFERASE DOMAIN-CONTAINING PROTEIN-RELATED"/>
    <property type="match status" value="1"/>
</dbReference>
<protein>
    <submittedName>
        <fullName evidence="2">Putative mucin-desulfating sulfatase</fullName>
    </submittedName>
</protein>
<evidence type="ECO:0000313" key="3">
    <source>
        <dbReference type="Proteomes" id="UP000010420"/>
    </source>
</evidence>
<dbReference type="Gene3D" id="3.90.1200.10">
    <property type="match status" value="1"/>
</dbReference>
<dbReference type="STRING" id="545697.HMPREF0216_02620"/>
<dbReference type="Proteomes" id="UP000010420">
    <property type="component" value="Unassembled WGS sequence"/>
</dbReference>
<comment type="caution">
    <text evidence="2">The sequence shown here is derived from an EMBL/GenBank/DDBJ whole genome shotgun (WGS) entry which is preliminary data.</text>
</comment>
<dbReference type="EMBL" id="AMEZ01000077">
    <property type="protein sequence ID" value="EKY24870.1"/>
    <property type="molecule type" value="Genomic_DNA"/>
</dbReference>
<keyword evidence="3" id="KW-1185">Reference proteome</keyword>
<dbReference type="AlphaFoldDB" id="L1QB12"/>
<dbReference type="Pfam" id="PF01636">
    <property type="entry name" value="APH"/>
    <property type="match status" value="1"/>
</dbReference>
<reference evidence="2 3" key="1">
    <citation type="submission" date="2012-05" db="EMBL/GenBank/DDBJ databases">
        <authorList>
            <person name="Weinstock G."/>
            <person name="Sodergren E."/>
            <person name="Lobos E.A."/>
            <person name="Fulton L."/>
            <person name="Fulton R."/>
            <person name="Courtney L."/>
            <person name="Fronick C."/>
            <person name="O'Laughlin M."/>
            <person name="Godfrey J."/>
            <person name="Wilson R.M."/>
            <person name="Miner T."/>
            <person name="Farmer C."/>
            <person name="Delehaunty K."/>
            <person name="Cordes M."/>
            <person name="Minx P."/>
            <person name="Tomlinson C."/>
            <person name="Chen J."/>
            <person name="Wollam A."/>
            <person name="Pepin K.H."/>
            <person name="Bhonagiri V."/>
            <person name="Zhang X."/>
            <person name="Suruliraj S."/>
            <person name="Warren W."/>
            <person name="Mitreva M."/>
            <person name="Mardis E.R."/>
            <person name="Wilson R.K."/>
        </authorList>
    </citation>
    <scope>NUCLEOTIDE SEQUENCE [LARGE SCALE GENOMIC DNA]</scope>
    <source>
        <strain evidence="2 3">DSM 1785</strain>
    </source>
</reference>
<evidence type="ECO:0000259" key="1">
    <source>
        <dbReference type="Pfam" id="PF01636"/>
    </source>
</evidence>
<dbReference type="InterPro" id="IPR002575">
    <property type="entry name" value="Aminoglycoside_PTrfase"/>
</dbReference>
<proteinExistence type="predicted"/>
<feature type="domain" description="Aminoglycoside phosphotransferase" evidence="1">
    <location>
        <begin position="42"/>
        <end position="195"/>
    </location>
</feature>
<gene>
    <name evidence="2" type="ORF">HMPREF0216_02620</name>
</gene>
<accession>L1QB12</accession>
<dbReference type="PATRIC" id="fig|545697.3.peg.2576"/>
<dbReference type="HOGENOM" id="CLU_037718_0_0_9"/>
<dbReference type="PANTHER" id="PTHR21064:SF5">
    <property type="entry name" value="SLR1880 PROTEIN"/>
    <property type="match status" value="1"/>
</dbReference>
<organism evidence="2 3">
    <name type="scientific">Clostridium celatum DSM 1785</name>
    <dbReference type="NCBI Taxonomy" id="545697"/>
    <lineage>
        <taxon>Bacteria</taxon>
        <taxon>Bacillati</taxon>
        <taxon>Bacillota</taxon>
        <taxon>Clostridia</taxon>
        <taxon>Eubacteriales</taxon>
        <taxon>Clostridiaceae</taxon>
        <taxon>Clostridium</taxon>
    </lineage>
</organism>
<dbReference type="SUPFAM" id="SSF56112">
    <property type="entry name" value="Protein kinase-like (PK-like)"/>
    <property type="match status" value="1"/>
</dbReference>
<evidence type="ECO:0000313" key="2">
    <source>
        <dbReference type="EMBL" id="EKY24870.1"/>
    </source>
</evidence>
<dbReference type="eggNOG" id="COG2334">
    <property type="taxonomic scope" value="Bacteria"/>
</dbReference>